<evidence type="ECO:0000256" key="9">
    <source>
        <dbReference type="ARBA" id="ARBA00022840"/>
    </source>
</evidence>
<evidence type="ECO:0000256" key="11">
    <source>
        <dbReference type="ARBA" id="ARBA00023136"/>
    </source>
</evidence>
<dbReference type="CDD" id="cd06225">
    <property type="entry name" value="HAMP"/>
    <property type="match status" value="1"/>
</dbReference>
<dbReference type="Gene3D" id="1.10.287.130">
    <property type="match status" value="1"/>
</dbReference>
<keyword evidence="7" id="KW-0547">Nucleotide-binding</keyword>
<dbReference type="InterPro" id="IPR003660">
    <property type="entry name" value="HAMP_dom"/>
</dbReference>
<dbReference type="CDD" id="cd00130">
    <property type="entry name" value="PAS"/>
    <property type="match status" value="1"/>
</dbReference>
<dbReference type="InterPro" id="IPR036890">
    <property type="entry name" value="HATPase_C_sf"/>
</dbReference>
<dbReference type="PROSITE" id="PS50112">
    <property type="entry name" value="PAS"/>
    <property type="match status" value="1"/>
</dbReference>
<dbReference type="Pfam" id="PF16736">
    <property type="entry name" value="sCache_like"/>
    <property type="match status" value="1"/>
</dbReference>
<keyword evidence="12" id="KW-0812">Transmembrane</keyword>
<dbReference type="Pfam" id="PF00989">
    <property type="entry name" value="PAS"/>
    <property type="match status" value="1"/>
</dbReference>
<protein>
    <recommendedName>
        <fullName evidence="3">histidine kinase</fullName>
        <ecNumber evidence="3">2.7.13.3</ecNumber>
    </recommendedName>
</protein>
<evidence type="ECO:0000256" key="6">
    <source>
        <dbReference type="ARBA" id="ARBA00022679"/>
    </source>
</evidence>
<dbReference type="Pfam" id="PF02518">
    <property type="entry name" value="HATPase_c"/>
    <property type="match status" value="1"/>
</dbReference>
<dbReference type="GO" id="GO:0016301">
    <property type="term" value="F:kinase activity"/>
    <property type="evidence" value="ECO:0007669"/>
    <property type="project" value="UniProtKB-KW"/>
</dbReference>
<feature type="transmembrane region" description="Helical" evidence="12">
    <location>
        <begin position="162"/>
        <end position="182"/>
    </location>
</feature>
<dbReference type="SMART" id="SM00304">
    <property type="entry name" value="HAMP"/>
    <property type="match status" value="1"/>
</dbReference>
<dbReference type="InterPro" id="IPR036097">
    <property type="entry name" value="HisK_dim/P_sf"/>
</dbReference>
<dbReference type="Proteomes" id="UP000637074">
    <property type="component" value="Unassembled WGS sequence"/>
</dbReference>
<dbReference type="PROSITE" id="PS50109">
    <property type="entry name" value="HIS_KIN"/>
    <property type="match status" value="1"/>
</dbReference>
<evidence type="ECO:0000256" key="10">
    <source>
        <dbReference type="ARBA" id="ARBA00023012"/>
    </source>
</evidence>
<dbReference type="SMART" id="SM00387">
    <property type="entry name" value="HATPase_c"/>
    <property type="match status" value="1"/>
</dbReference>
<evidence type="ECO:0000259" key="14">
    <source>
        <dbReference type="PROSITE" id="PS50112"/>
    </source>
</evidence>
<evidence type="ECO:0000256" key="2">
    <source>
        <dbReference type="ARBA" id="ARBA00004651"/>
    </source>
</evidence>
<proteinExistence type="predicted"/>
<dbReference type="SMART" id="SM00388">
    <property type="entry name" value="HisKA"/>
    <property type="match status" value="1"/>
</dbReference>
<sequence>MTKFRTKLLIALITLIISVLVGLGILLGQLFKSYYLHSFNERLKVEKNLLSFYIEENGGVSSFKKQDVSQISDMLNVRATITDKEGKILYDSGEINDSKSNGLEQIIQDVIKKKTQQENRFEEGDGYDLHYYWKALVKNGQKEGYIFLSTKTNELNQAYGQIWWILSISLGIALVVILYLGIRITSRYTKPIEEAANVAIELAKGNYRARTSANKLDETEMLGTSINRLAMNLQELVKAQEMQQDRLTVLIENIGTGLILIDSRGYINLINKGYIDFFHVSPKQYLNKLYYEVIDEKEICQIVAEVFRTEQKVRKQLLIPLQIERKYFDVYGVPIIGSNNVWKGVLLVFHDITELKKLEQMRKDFVANVSHELKTPVTSIKGFAETLMDGAKNNQETLEAFLSIILKESERLQTLIQDLLELSKIEQQGFKLNLQRLDLDHLLEEVIALLTGKAQAKNIKIEYNNFPGQVLIKGDIDRLKQVFINLVSNSINYTPDGGSVKVVLENNRDHVRIHVLDTGVGIEKEEIPRIFERFYRVDRARSRNSGGTGLGLAIVKHLVEAHHGNIIVRSELGKGSEFIIELQNENELLDGEIIGK</sequence>
<comment type="subcellular location">
    <subcellularLocation>
        <location evidence="2">Cell membrane</location>
        <topology evidence="2">Multi-pass membrane protein</topology>
    </subcellularLocation>
</comment>
<organism evidence="16 17">
    <name type="scientific">Neobacillus kokaensis</name>
    <dbReference type="NCBI Taxonomy" id="2759023"/>
    <lineage>
        <taxon>Bacteria</taxon>
        <taxon>Bacillati</taxon>
        <taxon>Bacillota</taxon>
        <taxon>Bacilli</taxon>
        <taxon>Bacillales</taxon>
        <taxon>Bacillaceae</taxon>
        <taxon>Neobacillus</taxon>
    </lineage>
</organism>
<dbReference type="Gene3D" id="6.10.340.10">
    <property type="match status" value="1"/>
</dbReference>
<gene>
    <name evidence="16" type="primary">phoR</name>
    <name evidence="16" type="ORF">AM1BK_08100</name>
</gene>
<dbReference type="EC" id="2.7.13.3" evidence="3"/>
<dbReference type="NCBIfam" id="NF046044">
    <property type="entry name" value="PnpS"/>
    <property type="match status" value="1"/>
</dbReference>
<evidence type="ECO:0000313" key="17">
    <source>
        <dbReference type="Proteomes" id="UP000637074"/>
    </source>
</evidence>
<keyword evidence="8 16" id="KW-0418">Kinase</keyword>
<dbReference type="InterPro" id="IPR005467">
    <property type="entry name" value="His_kinase_dom"/>
</dbReference>
<dbReference type="InterPro" id="IPR050351">
    <property type="entry name" value="BphY/WalK/GraS-like"/>
</dbReference>
<keyword evidence="11 12" id="KW-0472">Membrane</keyword>
<dbReference type="InterPro" id="IPR031967">
    <property type="entry name" value="PhoR_single_Cache-like_dom"/>
</dbReference>
<dbReference type="PRINTS" id="PR00344">
    <property type="entry name" value="BCTRLSENSOR"/>
</dbReference>
<dbReference type="PROSITE" id="PS50885">
    <property type="entry name" value="HAMP"/>
    <property type="match status" value="1"/>
</dbReference>
<dbReference type="InterPro" id="IPR003661">
    <property type="entry name" value="HisK_dim/P_dom"/>
</dbReference>
<feature type="domain" description="HAMP" evidence="15">
    <location>
        <begin position="186"/>
        <end position="238"/>
    </location>
</feature>
<dbReference type="InterPro" id="IPR013767">
    <property type="entry name" value="PAS_fold"/>
</dbReference>
<dbReference type="EMBL" id="BNDS01000002">
    <property type="protein sequence ID" value="GHH97267.1"/>
    <property type="molecule type" value="Genomic_DNA"/>
</dbReference>
<evidence type="ECO:0000256" key="7">
    <source>
        <dbReference type="ARBA" id="ARBA00022741"/>
    </source>
</evidence>
<evidence type="ECO:0000256" key="4">
    <source>
        <dbReference type="ARBA" id="ARBA00022475"/>
    </source>
</evidence>
<dbReference type="Pfam" id="PF00512">
    <property type="entry name" value="HisKA"/>
    <property type="match status" value="1"/>
</dbReference>
<dbReference type="SUPFAM" id="SSF55874">
    <property type="entry name" value="ATPase domain of HSP90 chaperone/DNA topoisomerase II/histidine kinase"/>
    <property type="match status" value="1"/>
</dbReference>
<dbReference type="Pfam" id="PF00672">
    <property type="entry name" value="HAMP"/>
    <property type="match status" value="1"/>
</dbReference>
<comment type="catalytic activity">
    <reaction evidence="1">
        <text>ATP + protein L-histidine = ADP + protein N-phospho-L-histidine.</text>
        <dbReference type="EC" id="2.7.13.3"/>
    </reaction>
</comment>
<dbReference type="CDD" id="cd00082">
    <property type="entry name" value="HisKA"/>
    <property type="match status" value="1"/>
</dbReference>
<dbReference type="SUPFAM" id="SSF47384">
    <property type="entry name" value="Homodimeric domain of signal transducing histidine kinase"/>
    <property type="match status" value="1"/>
</dbReference>
<keyword evidence="4" id="KW-1003">Cell membrane</keyword>
<feature type="domain" description="PAS" evidence="14">
    <location>
        <begin position="243"/>
        <end position="298"/>
    </location>
</feature>
<dbReference type="Gene3D" id="3.30.565.10">
    <property type="entry name" value="Histidine kinase-like ATPase, C-terminal domain"/>
    <property type="match status" value="1"/>
</dbReference>
<dbReference type="InterPro" id="IPR003594">
    <property type="entry name" value="HATPase_dom"/>
</dbReference>
<keyword evidence="6" id="KW-0808">Transferase</keyword>
<evidence type="ECO:0000259" key="15">
    <source>
        <dbReference type="PROSITE" id="PS50885"/>
    </source>
</evidence>
<dbReference type="InterPro" id="IPR004358">
    <property type="entry name" value="Sig_transdc_His_kin-like_C"/>
</dbReference>
<dbReference type="PANTHER" id="PTHR45453:SF1">
    <property type="entry name" value="PHOSPHATE REGULON SENSOR PROTEIN PHOR"/>
    <property type="match status" value="1"/>
</dbReference>
<name>A0ABQ3N0U1_9BACI</name>
<feature type="domain" description="Histidine kinase" evidence="13">
    <location>
        <begin position="368"/>
        <end position="586"/>
    </location>
</feature>
<keyword evidence="17" id="KW-1185">Reference proteome</keyword>
<keyword evidence="5" id="KW-0597">Phosphoprotein</keyword>
<evidence type="ECO:0000256" key="12">
    <source>
        <dbReference type="SAM" id="Phobius"/>
    </source>
</evidence>
<evidence type="ECO:0000256" key="5">
    <source>
        <dbReference type="ARBA" id="ARBA00022553"/>
    </source>
</evidence>
<dbReference type="Gene3D" id="3.30.450.20">
    <property type="entry name" value="PAS domain"/>
    <property type="match status" value="2"/>
</dbReference>
<evidence type="ECO:0000259" key="13">
    <source>
        <dbReference type="PROSITE" id="PS50109"/>
    </source>
</evidence>
<dbReference type="RefSeq" id="WP_191269914.1">
    <property type="nucleotide sequence ID" value="NZ_BNDS01000002.1"/>
</dbReference>
<dbReference type="SUPFAM" id="SSF55785">
    <property type="entry name" value="PYP-like sensor domain (PAS domain)"/>
    <property type="match status" value="1"/>
</dbReference>
<dbReference type="InterPro" id="IPR000014">
    <property type="entry name" value="PAS"/>
</dbReference>
<keyword evidence="10" id="KW-0902">Two-component regulatory system</keyword>
<dbReference type="SUPFAM" id="SSF158472">
    <property type="entry name" value="HAMP domain-like"/>
    <property type="match status" value="1"/>
</dbReference>
<reference evidence="16 17" key="1">
    <citation type="journal article" date="2022" name="Int. J. Syst. Evol. Microbiol.">
        <title>Neobacillus kokaensis sp. nov., isolated from soil.</title>
        <authorList>
            <person name="Yuki K."/>
            <person name="Matsubara H."/>
            <person name="Yamaguchi S."/>
        </authorList>
    </citation>
    <scope>NUCLEOTIDE SEQUENCE [LARGE SCALE GENOMIC DNA]</scope>
    <source>
        <strain evidence="16 17">LOB 377</strain>
    </source>
</reference>
<keyword evidence="9" id="KW-0067">ATP-binding</keyword>
<evidence type="ECO:0000256" key="3">
    <source>
        <dbReference type="ARBA" id="ARBA00012438"/>
    </source>
</evidence>
<comment type="caution">
    <text evidence="16">The sequence shown here is derived from an EMBL/GenBank/DDBJ whole genome shotgun (WGS) entry which is preliminary data.</text>
</comment>
<dbReference type="SMART" id="SM00091">
    <property type="entry name" value="PAS"/>
    <property type="match status" value="1"/>
</dbReference>
<accession>A0ABQ3N0U1</accession>
<dbReference type="InterPro" id="IPR035965">
    <property type="entry name" value="PAS-like_dom_sf"/>
</dbReference>
<dbReference type="CDD" id="cd00075">
    <property type="entry name" value="HATPase"/>
    <property type="match status" value="1"/>
</dbReference>
<dbReference type="PANTHER" id="PTHR45453">
    <property type="entry name" value="PHOSPHATE REGULON SENSOR PROTEIN PHOR"/>
    <property type="match status" value="1"/>
</dbReference>
<keyword evidence="12" id="KW-1133">Transmembrane helix</keyword>
<evidence type="ECO:0000256" key="8">
    <source>
        <dbReference type="ARBA" id="ARBA00022777"/>
    </source>
</evidence>
<evidence type="ECO:0000256" key="1">
    <source>
        <dbReference type="ARBA" id="ARBA00000085"/>
    </source>
</evidence>
<evidence type="ECO:0000313" key="16">
    <source>
        <dbReference type="EMBL" id="GHH97267.1"/>
    </source>
</evidence>